<keyword evidence="3" id="KW-1185">Reference proteome</keyword>
<sequence length="113" mass="13025">MQTLKFYKVRKAVAEPVEEANYGKKMKFVNVHLVDRHWGGSEEGGWHFDAGEIMSSIPVPNRRIANAVVRVLENGEFSNKGRKPIWSVNSRGEYRVTVDTKIGSDWSDYRPWE</sequence>
<evidence type="ECO:0000313" key="1">
    <source>
        <dbReference type="EMBL" id="QMP84150.1"/>
    </source>
</evidence>
<protein>
    <submittedName>
        <fullName evidence="1">Uncharacterized protein</fullName>
    </submittedName>
</protein>
<name>A0A7G4AVW0_9CAUD</name>
<reference evidence="1 3" key="1">
    <citation type="submission" date="2020-07" db="EMBL/GenBank/DDBJ databases">
        <title>Streptomyces phage Genome sequencing and assembly.</title>
        <authorList>
            <person name="Sharma V."/>
            <person name="Hardy A."/>
            <person name="Frunzke J."/>
        </authorList>
    </citation>
    <scope>NUCLEOTIDE SEQUENCE [LARGE SCALE GENOMIC DNA]</scope>
</reference>
<organism evidence="1 3">
    <name type="scientific">Streptomyces phage Coruscant</name>
    <dbReference type="NCBI Taxonomy" id="2739834"/>
    <lineage>
        <taxon>Viruses</taxon>
        <taxon>Duplodnaviria</taxon>
        <taxon>Heunggongvirae</taxon>
        <taxon>Uroviricota</taxon>
        <taxon>Caudoviricetes</taxon>
        <taxon>Stanwilliamsviridae</taxon>
        <taxon>Boydwoodruffvirinae</taxon>
        <taxon>Coruscantvirus</taxon>
        <taxon>Coruscantvirus coruscant</taxon>
    </lineage>
</organism>
<dbReference type="EMBL" id="MT711976">
    <property type="protein sequence ID" value="QMP84374.1"/>
    <property type="molecule type" value="Genomic_DNA"/>
</dbReference>
<dbReference type="Proteomes" id="UP000515922">
    <property type="component" value="Segment"/>
</dbReference>
<accession>A0A7G4AVW0</accession>
<evidence type="ECO:0000313" key="2">
    <source>
        <dbReference type="EMBL" id="QMP84374.1"/>
    </source>
</evidence>
<proteinExistence type="predicted"/>
<dbReference type="EMBL" id="MT711976">
    <property type="protein sequence ID" value="QMP84150.1"/>
    <property type="molecule type" value="Genomic_DNA"/>
</dbReference>
<gene>
    <name evidence="1" type="ORF">HUN41_00020</name>
    <name evidence="2" type="ORF">HUN41_00286</name>
</gene>
<evidence type="ECO:0000313" key="3">
    <source>
        <dbReference type="Proteomes" id="UP000515922"/>
    </source>
</evidence>